<dbReference type="InterPro" id="IPR023187">
    <property type="entry name" value="Tscrpt_reg_MarR-type_CS"/>
</dbReference>
<dbReference type="Pfam" id="PF12802">
    <property type="entry name" value="MarR_2"/>
    <property type="match status" value="1"/>
</dbReference>
<sequence length="153" mass="16652">MIDDPSTRTSYLAWQFAQAVALRLERTLRPLDLSLAQHNALVQAALSPGISSAAVARRAGMTAQSMGTAVNGLLDRGLLERRPHPTNRRVMQLHPTESGLALVQVSQVAIEESNANLFETLSDEDEAVLAGLLRRLVQHTNPDALDLSRSHPD</sequence>
<dbReference type="PANTHER" id="PTHR33164">
    <property type="entry name" value="TRANSCRIPTIONAL REGULATOR, MARR FAMILY"/>
    <property type="match status" value="1"/>
</dbReference>
<proteinExistence type="predicted"/>
<keyword evidence="3" id="KW-0804">Transcription</keyword>
<gene>
    <name evidence="5" type="ORF">ABUW04_19100</name>
</gene>
<dbReference type="InterPro" id="IPR000835">
    <property type="entry name" value="HTH_MarR-typ"/>
</dbReference>
<dbReference type="PROSITE" id="PS01117">
    <property type="entry name" value="HTH_MARR_1"/>
    <property type="match status" value="1"/>
</dbReference>
<evidence type="ECO:0000259" key="4">
    <source>
        <dbReference type="PROSITE" id="PS50995"/>
    </source>
</evidence>
<dbReference type="InterPro" id="IPR036390">
    <property type="entry name" value="WH_DNA-bd_sf"/>
</dbReference>
<dbReference type="RefSeq" id="WP_380565872.1">
    <property type="nucleotide sequence ID" value="NZ_JBEUKS010000006.1"/>
</dbReference>
<dbReference type="Proteomes" id="UP001592581">
    <property type="component" value="Unassembled WGS sequence"/>
</dbReference>
<dbReference type="SMART" id="SM00347">
    <property type="entry name" value="HTH_MARR"/>
    <property type="match status" value="1"/>
</dbReference>
<evidence type="ECO:0000313" key="5">
    <source>
        <dbReference type="EMBL" id="MFC1440365.1"/>
    </source>
</evidence>
<evidence type="ECO:0000256" key="2">
    <source>
        <dbReference type="ARBA" id="ARBA00023125"/>
    </source>
</evidence>
<keyword evidence="6" id="KW-1185">Reference proteome</keyword>
<feature type="domain" description="HTH marR-type" evidence="4">
    <location>
        <begin position="6"/>
        <end position="138"/>
    </location>
</feature>
<keyword evidence="2" id="KW-0238">DNA-binding</keyword>
<organism evidence="5 6">
    <name type="scientific">Streptacidiphilus jeojiensis</name>
    <dbReference type="NCBI Taxonomy" id="3229225"/>
    <lineage>
        <taxon>Bacteria</taxon>
        <taxon>Bacillati</taxon>
        <taxon>Actinomycetota</taxon>
        <taxon>Actinomycetes</taxon>
        <taxon>Kitasatosporales</taxon>
        <taxon>Streptomycetaceae</taxon>
        <taxon>Streptacidiphilus</taxon>
    </lineage>
</organism>
<protein>
    <submittedName>
        <fullName evidence="5">MarR family transcriptional regulator</fullName>
    </submittedName>
</protein>
<evidence type="ECO:0000256" key="1">
    <source>
        <dbReference type="ARBA" id="ARBA00023015"/>
    </source>
</evidence>
<dbReference type="EMBL" id="JBEUKS010000006">
    <property type="protein sequence ID" value="MFC1440365.1"/>
    <property type="molecule type" value="Genomic_DNA"/>
</dbReference>
<name>A0ABV6XQ19_9ACTN</name>
<comment type="caution">
    <text evidence="5">The sequence shown here is derived from an EMBL/GenBank/DDBJ whole genome shotgun (WGS) entry which is preliminary data.</text>
</comment>
<dbReference type="PROSITE" id="PS50995">
    <property type="entry name" value="HTH_MARR_2"/>
    <property type="match status" value="1"/>
</dbReference>
<dbReference type="InterPro" id="IPR036388">
    <property type="entry name" value="WH-like_DNA-bd_sf"/>
</dbReference>
<dbReference type="SUPFAM" id="SSF46785">
    <property type="entry name" value="Winged helix' DNA-binding domain"/>
    <property type="match status" value="1"/>
</dbReference>
<keyword evidence="1" id="KW-0805">Transcription regulation</keyword>
<evidence type="ECO:0000256" key="3">
    <source>
        <dbReference type="ARBA" id="ARBA00023163"/>
    </source>
</evidence>
<dbReference type="InterPro" id="IPR039422">
    <property type="entry name" value="MarR/SlyA-like"/>
</dbReference>
<dbReference type="PANTHER" id="PTHR33164:SF43">
    <property type="entry name" value="HTH-TYPE TRANSCRIPTIONAL REPRESSOR YETL"/>
    <property type="match status" value="1"/>
</dbReference>
<accession>A0ABV6XQ19</accession>
<evidence type="ECO:0000313" key="6">
    <source>
        <dbReference type="Proteomes" id="UP001592581"/>
    </source>
</evidence>
<dbReference type="Gene3D" id="1.10.10.10">
    <property type="entry name" value="Winged helix-like DNA-binding domain superfamily/Winged helix DNA-binding domain"/>
    <property type="match status" value="1"/>
</dbReference>
<reference evidence="5 6" key="1">
    <citation type="submission" date="2024-06" db="EMBL/GenBank/DDBJ databases">
        <authorList>
            <person name="Lee S.D."/>
        </authorList>
    </citation>
    <scope>NUCLEOTIDE SEQUENCE [LARGE SCALE GENOMIC DNA]</scope>
    <source>
        <strain evidence="5 6">N1-10</strain>
    </source>
</reference>